<organism evidence="3">
    <name type="scientific">Octactis speculum</name>
    <dbReference type="NCBI Taxonomy" id="3111310"/>
    <lineage>
        <taxon>Eukaryota</taxon>
        <taxon>Sar</taxon>
        <taxon>Stramenopiles</taxon>
        <taxon>Ochrophyta</taxon>
        <taxon>Dictyochophyceae</taxon>
        <taxon>Dictyochales</taxon>
        <taxon>Dictyochaceae</taxon>
        <taxon>Octactis</taxon>
    </lineage>
</organism>
<gene>
    <name evidence="3" type="ORF">DSPE1174_LOCUS18645</name>
</gene>
<dbReference type="PANTHER" id="PTHR45978">
    <property type="entry name" value="SPX DOMAIN-CONTAINING PROTEIN 3"/>
    <property type="match status" value="1"/>
</dbReference>
<dbReference type="InterPro" id="IPR004331">
    <property type="entry name" value="SPX_dom"/>
</dbReference>
<dbReference type="InterPro" id="IPR031142">
    <property type="entry name" value="SPX_prot"/>
</dbReference>
<reference evidence="3" key="1">
    <citation type="submission" date="2021-01" db="EMBL/GenBank/DDBJ databases">
        <authorList>
            <person name="Corre E."/>
            <person name="Pelletier E."/>
            <person name="Niang G."/>
            <person name="Scheremetjew M."/>
            <person name="Finn R."/>
            <person name="Kale V."/>
            <person name="Holt S."/>
            <person name="Cochrane G."/>
            <person name="Meng A."/>
            <person name="Brown T."/>
            <person name="Cohen L."/>
        </authorList>
    </citation>
    <scope>NUCLEOTIDE SEQUENCE</scope>
    <source>
        <strain evidence="3">CCMP1381</strain>
    </source>
</reference>
<feature type="region of interest" description="Disordered" evidence="1">
    <location>
        <begin position="246"/>
        <end position="300"/>
    </location>
</feature>
<dbReference type="PANTHER" id="PTHR45978:SF7">
    <property type="entry name" value="SPX DOMAIN-CONTAINING PROTEIN 4"/>
    <property type="match status" value="1"/>
</dbReference>
<evidence type="ECO:0000313" key="3">
    <source>
        <dbReference type="EMBL" id="CAD9441671.1"/>
    </source>
</evidence>
<evidence type="ECO:0000256" key="1">
    <source>
        <dbReference type="SAM" id="MobiDB-lite"/>
    </source>
</evidence>
<feature type="domain" description="SPX" evidence="2">
    <location>
        <begin position="1"/>
        <end position="173"/>
    </location>
</feature>
<evidence type="ECO:0000259" key="2">
    <source>
        <dbReference type="PROSITE" id="PS51382"/>
    </source>
</evidence>
<name>A0A7S2D364_9STRA</name>
<dbReference type="AlphaFoldDB" id="A0A7S2D364"/>
<accession>A0A7S2D364</accession>
<protein>
    <recommendedName>
        <fullName evidence="2">SPX domain-containing protein</fullName>
    </recommendedName>
</protein>
<dbReference type="GO" id="GO:0016036">
    <property type="term" value="P:cellular response to phosphate starvation"/>
    <property type="evidence" value="ECO:0007669"/>
    <property type="project" value="InterPro"/>
</dbReference>
<sequence length="300" mass="34656">MKFAKTLQQVVSTSDPEWAPLFMNYKYLKKRINAIKIMNNTYSNSLPQADAGIENSSSPHETSKRSITESIGERDFFKALHAELRKSSEFFRAAEQQMVIRIARIKEGARQLRETFTVTHENLDQMIMAACLKLYKDLLMLENYAIINFCGFSKILKKHDKNTGFVTRDRFMNNTVSRHEHLCKYEVLKRIIKETEDLFVEISKISHTNTKLSLQTDERISIESILNLKFQAIRFKKSVCGDEVDSAEEASTLDPPNKFSRRPEEEDANNGDTEKTEAAPKISPCEDKEPSSLFKRRRLD</sequence>
<dbReference type="EMBL" id="HBGS01036012">
    <property type="protein sequence ID" value="CAD9441671.1"/>
    <property type="molecule type" value="Transcribed_RNA"/>
</dbReference>
<dbReference type="PROSITE" id="PS51382">
    <property type="entry name" value="SPX"/>
    <property type="match status" value="1"/>
</dbReference>
<feature type="compositionally biased region" description="Basic and acidic residues" evidence="1">
    <location>
        <begin position="272"/>
        <end position="290"/>
    </location>
</feature>
<dbReference type="Pfam" id="PF03105">
    <property type="entry name" value="SPX"/>
    <property type="match status" value="2"/>
</dbReference>
<proteinExistence type="predicted"/>